<evidence type="ECO:0000256" key="5">
    <source>
        <dbReference type="ARBA" id="ARBA00023049"/>
    </source>
</evidence>
<keyword evidence="5 6" id="KW-0482">Metalloprotease</keyword>
<feature type="domain" description="Peptidase M48" evidence="8">
    <location>
        <begin position="158"/>
        <end position="211"/>
    </location>
</feature>
<sequence length="337" mass="34197">MTGAITGPSLSVVLITALLTSVLLIAALGGPRLMRAAAPAFAAAPRVASGALIAAALLWIAGLVAIGPVVAWMSAGPSWLPDAAARVCGRCLMQASPFGASAAALGIPAIVPLALPALGAALVMAGLLREGWRVRRSRAALLADLRRRGTDVTLRGVQVRLLDDAAPRAFSLPHRDAGIVVSLGTLRALSGPELSAVLAHEGAHLRQRHHGALGLLLGATHAFRWVPLIRAIRDAVPHTLEIAADRAATRITGTPALASALLKLGAAPADPEQLRAGHPAHSVLHAAASDRIQSLIGQRGTPISVALAAGAGLYAVMLAGVVAAVHVPYLLAIATGC</sequence>
<dbReference type="InterPro" id="IPR052173">
    <property type="entry name" value="Beta-lactam_resp_regulator"/>
</dbReference>
<accession>A0ABS1SGL2</accession>
<keyword evidence="7" id="KW-0472">Membrane</keyword>
<gene>
    <name evidence="9" type="ORF">D3230_07655</name>
</gene>
<evidence type="ECO:0000256" key="4">
    <source>
        <dbReference type="ARBA" id="ARBA00022833"/>
    </source>
</evidence>
<dbReference type="PANTHER" id="PTHR34978">
    <property type="entry name" value="POSSIBLE SENSOR-TRANSDUCER PROTEIN BLAR"/>
    <property type="match status" value="1"/>
</dbReference>
<dbReference type="RefSeq" id="WP_202344428.1">
    <property type="nucleotide sequence ID" value="NZ_BAAAPI010000013.1"/>
</dbReference>
<keyword evidence="7" id="KW-1133">Transmembrane helix</keyword>
<comment type="similarity">
    <text evidence="6">Belongs to the peptidase M48 family.</text>
</comment>
<comment type="cofactor">
    <cofactor evidence="6">
        <name>Zn(2+)</name>
        <dbReference type="ChEBI" id="CHEBI:29105"/>
    </cofactor>
    <text evidence="6">Binds 1 zinc ion per subunit.</text>
</comment>
<keyword evidence="1 6" id="KW-0645">Protease</keyword>
<feature type="transmembrane region" description="Helical" evidence="7">
    <location>
        <begin position="12"/>
        <end position="30"/>
    </location>
</feature>
<dbReference type="EMBL" id="QYAC01000003">
    <property type="protein sequence ID" value="MBL3679172.1"/>
    <property type="molecule type" value="Genomic_DNA"/>
</dbReference>
<feature type="transmembrane region" description="Helical" evidence="7">
    <location>
        <begin position="305"/>
        <end position="331"/>
    </location>
</feature>
<proteinExistence type="inferred from homology"/>
<dbReference type="CDD" id="cd07326">
    <property type="entry name" value="M56_BlaR1_MecR1_like"/>
    <property type="match status" value="1"/>
</dbReference>
<organism evidence="9 10">
    <name type="scientific">Leucobacter chromiireducens subsp. solipictus</name>
    <dbReference type="NCBI Taxonomy" id="398235"/>
    <lineage>
        <taxon>Bacteria</taxon>
        <taxon>Bacillati</taxon>
        <taxon>Actinomycetota</taxon>
        <taxon>Actinomycetes</taxon>
        <taxon>Micrococcales</taxon>
        <taxon>Microbacteriaceae</taxon>
        <taxon>Leucobacter</taxon>
    </lineage>
</organism>
<reference evidence="9 10" key="1">
    <citation type="submission" date="2018-09" db="EMBL/GenBank/DDBJ databases">
        <title>Comparative genomics of Leucobacter spp.</title>
        <authorList>
            <person name="Reis A.C."/>
            <person name="Kolvenbach B.A."/>
            <person name="Corvini P.F.X."/>
            <person name="Nunes O.C."/>
        </authorList>
    </citation>
    <scope>NUCLEOTIDE SEQUENCE [LARGE SCALE GENOMIC DNA]</scope>
    <source>
        <strain evidence="9 10">TAN 31504</strain>
    </source>
</reference>
<evidence type="ECO:0000313" key="9">
    <source>
        <dbReference type="EMBL" id="MBL3679172.1"/>
    </source>
</evidence>
<dbReference type="Gene3D" id="3.30.2010.10">
    <property type="entry name" value="Metalloproteases ('zincins'), catalytic domain"/>
    <property type="match status" value="1"/>
</dbReference>
<dbReference type="InterPro" id="IPR001915">
    <property type="entry name" value="Peptidase_M48"/>
</dbReference>
<evidence type="ECO:0000256" key="6">
    <source>
        <dbReference type="RuleBase" id="RU003983"/>
    </source>
</evidence>
<evidence type="ECO:0000259" key="8">
    <source>
        <dbReference type="Pfam" id="PF01435"/>
    </source>
</evidence>
<name>A0ABS1SGL2_9MICO</name>
<keyword evidence="10" id="KW-1185">Reference proteome</keyword>
<keyword evidence="3 6" id="KW-0378">Hydrolase</keyword>
<evidence type="ECO:0000256" key="1">
    <source>
        <dbReference type="ARBA" id="ARBA00022670"/>
    </source>
</evidence>
<evidence type="ECO:0000313" key="10">
    <source>
        <dbReference type="Proteomes" id="UP001645859"/>
    </source>
</evidence>
<keyword evidence="2" id="KW-0479">Metal-binding</keyword>
<protein>
    <submittedName>
        <fullName evidence="9">M56 family peptidase</fullName>
    </submittedName>
</protein>
<evidence type="ECO:0000256" key="2">
    <source>
        <dbReference type="ARBA" id="ARBA00022723"/>
    </source>
</evidence>
<evidence type="ECO:0000256" key="3">
    <source>
        <dbReference type="ARBA" id="ARBA00022801"/>
    </source>
</evidence>
<keyword evidence="7" id="KW-0812">Transmembrane</keyword>
<dbReference type="Pfam" id="PF01435">
    <property type="entry name" value="Peptidase_M48"/>
    <property type="match status" value="1"/>
</dbReference>
<comment type="caution">
    <text evidence="9">The sequence shown here is derived from an EMBL/GenBank/DDBJ whole genome shotgun (WGS) entry which is preliminary data.</text>
</comment>
<evidence type="ECO:0000256" key="7">
    <source>
        <dbReference type="SAM" id="Phobius"/>
    </source>
</evidence>
<feature type="transmembrane region" description="Helical" evidence="7">
    <location>
        <begin position="102"/>
        <end position="128"/>
    </location>
</feature>
<keyword evidence="4 6" id="KW-0862">Zinc</keyword>
<dbReference type="PANTHER" id="PTHR34978:SF3">
    <property type="entry name" value="SLR0241 PROTEIN"/>
    <property type="match status" value="1"/>
</dbReference>
<feature type="transmembrane region" description="Helical" evidence="7">
    <location>
        <begin position="51"/>
        <end position="73"/>
    </location>
</feature>
<dbReference type="Proteomes" id="UP001645859">
    <property type="component" value="Unassembled WGS sequence"/>
</dbReference>